<feature type="transmembrane region" description="Helical" evidence="1">
    <location>
        <begin position="77"/>
        <end position="97"/>
    </location>
</feature>
<evidence type="ECO:0000313" key="2">
    <source>
        <dbReference type="EMBL" id="KAK4217469.1"/>
    </source>
</evidence>
<dbReference type="EMBL" id="MU858059">
    <property type="protein sequence ID" value="KAK4217469.1"/>
    <property type="molecule type" value="Genomic_DNA"/>
</dbReference>
<feature type="transmembrane region" description="Helical" evidence="1">
    <location>
        <begin position="180"/>
        <end position="204"/>
    </location>
</feature>
<sequence>MAPKLGALGVTFVAMRVIQFVAFVTIVGMTANFVNHINTSDRDPPGELVGTLVVATAGIVYVVITSILYWDEILPNLVSAGLDTLILIAAIVVAVLLGRPLSKTNCDALSFSSNSTVALGSGLNSTSGPAASSNTFATTDYSSYYQRRDHGLNHTEPLNKTLSYLNFIVTDKSTCYQLKAVWGLATAMAVTFAFSVLVCVGLWYRVRRETRTDGGVKEVDAEAAATKNVDASSDSGEDDGGYRFRLGQNYH</sequence>
<feature type="transmembrane region" description="Helical" evidence="1">
    <location>
        <begin position="7"/>
        <end position="28"/>
    </location>
</feature>
<name>A0AAN6YE86_9PEZI</name>
<keyword evidence="1" id="KW-0472">Membrane</keyword>
<dbReference type="AlphaFoldDB" id="A0AAN6YE86"/>
<protein>
    <recommendedName>
        <fullName evidence="4">MARVEL domain-containing protein</fullName>
    </recommendedName>
</protein>
<organism evidence="2 3">
    <name type="scientific">Rhypophila decipiens</name>
    <dbReference type="NCBI Taxonomy" id="261697"/>
    <lineage>
        <taxon>Eukaryota</taxon>
        <taxon>Fungi</taxon>
        <taxon>Dikarya</taxon>
        <taxon>Ascomycota</taxon>
        <taxon>Pezizomycotina</taxon>
        <taxon>Sordariomycetes</taxon>
        <taxon>Sordariomycetidae</taxon>
        <taxon>Sordariales</taxon>
        <taxon>Naviculisporaceae</taxon>
        <taxon>Rhypophila</taxon>
    </lineage>
</organism>
<keyword evidence="1" id="KW-1133">Transmembrane helix</keyword>
<evidence type="ECO:0000313" key="3">
    <source>
        <dbReference type="Proteomes" id="UP001301769"/>
    </source>
</evidence>
<evidence type="ECO:0008006" key="4">
    <source>
        <dbReference type="Google" id="ProtNLM"/>
    </source>
</evidence>
<reference evidence="2" key="2">
    <citation type="submission" date="2023-05" db="EMBL/GenBank/DDBJ databases">
        <authorList>
            <consortium name="Lawrence Berkeley National Laboratory"/>
            <person name="Steindorff A."/>
            <person name="Hensen N."/>
            <person name="Bonometti L."/>
            <person name="Westerberg I."/>
            <person name="Brannstrom I.O."/>
            <person name="Guillou S."/>
            <person name="Cros-Aarteil S."/>
            <person name="Calhoun S."/>
            <person name="Haridas S."/>
            <person name="Kuo A."/>
            <person name="Mondo S."/>
            <person name="Pangilinan J."/>
            <person name="Riley R."/>
            <person name="Labutti K."/>
            <person name="Andreopoulos B."/>
            <person name="Lipzen A."/>
            <person name="Chen C."/>
            <person name="Yanf M."/>
            <person name="Daum C."/>
            <person name="Ng V."/>
            <person name="Clum A."/>
            <person name="Ohm R."/>
            <person name="Martin F."/>
            <person name="Silar P."/>
            <person name="Natvig D."/>
            <person name="Lalanne C."/>
            <person name="Gautier V."/>
            <person name="Ament-Velasquez S.L."/>
            <person name="Kruys A."/>
            <person name="Hutchinson M.I."/>
            <person name="Powell A.J."/>
            <person name="Barry K."/>
            <person name="Miller A.N."/>
            <person name="Grigoriev I.V."/>
            <person name="Debuchy R."/>
            <person name="Gladieux P."/>
            <person name="Thoren M.H."/>
            <person name="Johannesson H."/>
        </authorList>
    </citation>
    <scope>NUCLEOTIDE SEQUENCE</scope>
    <source>
        <strain evidence="2">PSN293</strain>
    </source>
</reference>
<dbReference type="Proteomes" id="UP001301769">
    <property type="component" value="Unassembled WGS sequence"/>
</dbReference>
<keyword evidence="1" id="KW-0812">Transmembrane</keyword>
<accession>A0AAN6YE86</accession>
<reference evidence="2" key="1">
    <citation type="journal article" date="2023" name="Mol. Phylogenet. Evol.">
        <title>Genome-scale phylogeny and comparative genomics of the fungal order Sordariales.</title>
        <authorList>
            <person name="Hensen N."/>
            <person name="Bonometti L."/>
            <person name="Westerberg I."/>
            <person name="Brannstrom I.O."/>
            <person name="Guillou S."/>
            <person name="Cros-Aarteil S."/>
            <person name="Calhoun S."/>
            <person name="Haridas S."/>
            <person name="Kuo A."/>
            <person name="Mondo S."/>
            <person name="Pangilinan J."/>
            <person name="Riley R."/>
            <person name="LaButti K."/>
            <person name="Andreopoulos B."/>
            <person name="Lipzen A."/>
            <person name="Chen C."/>
            <person name="Yan M."/>
            <person name="Daum C."/>
            <person name="Ng V."/>
            <person name="Clum A."/>
            <person name="Steindorff A."/>
            <person name="Ohm R.A."/>
            <person name="Martin F."/>
            <person name="Silar P."/>
            <person name="Natvig D.O."/>
            <person name="Lalanne C."/>
            <person name="Gautier V."/>
            <person name="Ament-Velasquez S.L."/>
            <person name="Kruys A."/>
            <person name="Hutchinson M.I."/>
            <person name="Powell A.J."/>
            <person name="Barry K."/>
            <person name="Miller A.N."/>
            <person name="Grigoriev I.V."/>
            <person name="Debuchy R."/>
            <person name="Gladieux P."/>
            <person name="Hiltunen Thoren M."/>
            <person name="Johannesson H."/>
        </authorList>
    </citation>
    <scope>NUCLEOTIDE SEQUENCE</scope>
    <source>
        <strain evidence="2">PSN293</strain>
    </source>
</reference>
<gene>
    <name evidence="2" type="ORF">QBC37DRAFT_46269</name>
</gene>
<evidence type="ECO:0000256" key="1">
    <source>
        <dbReference type="SAM" id="Phobius"/>
    </source>
</evidence>
<feature type="transmembrane region" description="Helical" evidence="1">
    <location>
        <begin position="48"/>
        <end position="70"/>
    </location>
</feature>
<comment type="caution">
    <text evidence="2">The sequence shown here is derived from an EMBL/GenBank/DDBJ whole genome shotgun (WGS) entry which is preliminary data.</text>
</comment>
<proteinExistence type="predicted"/>
<keyword evidence="3" id="KW-1185">Reference proteome</keyword>